<dbReference type="Proteomes" id="UP000280834">
    <property type="component" value="Unassembled WGS sequence"/>
</dbReference>
<evidence type="ECO:0000259" key="2">
    <source>
        <dbReference type="Pfam" id="PF04155"/>
    </source>
</evidence>
<feature type="region of interest" description="Disordered" evidence="1">
    <location>
        <begin position="31"/>
        <end position="67"/>
    </location>
</feature>
<evidence type="ECO:0000313" key="4">
    <source>
        <dbReference type="Proteomes" id="UP000280834"/>
    </source>
</evidence>
<reference evidence="5" key="1">
    <citation type="submission" date="2017-02" db="UniProtKB">
        <authorList>
            <consortium name="WormBaseParasite"/>
        </authorList>
    </citation>
    <scope>IDENTIFICATION</scope>
</reference>
<name>A0A0R3Q6S4_9BILA</name>
<protein>
    <submittedName>
        <fullName evidence="5">Ground-like domain-containing protein</fullName>
    </submittedName>
</protein>
<gene>
    <name evidence="3" type="ORF">BTMF_LOCUS1356</name>
</gene>
<dbReference type="PRINTS" id="PR01217">
    <property type="entry name" value="PRICHEXTENSN"/>
</dbReference>
<reference evidence="3 4" key="2">
    <citation type="submission" date="2018-11" db="EMBL/GenBank/DDBJ databases">
        <authorList>
            <consortium name="Pathogen Informatics"/>
        </authorList>
    </citation>
    <scope>NUCLEOTIDE SEQUENCE [LARGE SCALE GENOMIC DNA]</scope>
</reference>
<evidence type="ECO:0000313" key="3">
    <source>
        <dbReference type="EMBL" id="VDO10053.1"/>
    </source>
</evidence>
<sequence>PCPPPPSPPPCPPPPPPQPCPPPPLPPPCPPTYCTPPPPSQPPVTYSPPPKPYPYVPECPSLPPPSPSDCKTDSEVCTKCNQQSKPSKSPNRSMAGTYFRTNKRLSRKSERLNRRNKREETKIVMSDTCNSHDLMEIMDQNLSTNLAISKHLIQKYAELKLKRDFNVICSNNSFTFITHATLYCQTVKFNVSCYAFTAD</sequence>
<evidence type="ECO:0000313" key="5">
    <source>
        <dbReference type="WBParaSite" id="BTMF_0000202801-mRNA-1"/>
    </source>
</evidence>
<accession>A0A0R3Q6S4</accession>
<dbReference type="WBParaSite" id="BTMF_0000202801-mRNA-1">
    <property type="protein sequence ID" value="BTMF_0000202801-mRNA-1"/>
    <property type="gene ID" value="BTMF_0000202801"/>
</dbReference>
<feature type="domain" description="Ground-like" evidence="2">
    <location>
        <begin position="128"/>
        <end position="196"/>
    </location>
</feature>
<dbReference type="EMBL" id="UZAG01000973">
    <property type="protein sequence ID" value="VDO10053.1"/>
    <property type="molecule type" value="Genomic_DNA"/>
</dbReference>
<dbReference type="Pfam" id="PF04155">
    <property type="entry name" value="Ground-like"/>
    <property type="match status" value="1"/>
</dbReference>
<proteinExistence type="predicted"/>
<keyword evidence="4" id="KW-1185">Reference proteome</keyword>
<dbReference type="AlphaFoldDB" id="A0A0R3Q6S4"/>
<dbReference type="STRING" id="42155.A0A0R3Q6S4"/>
<dbReference type="InterPro" id="IPR007284">
    <property type="entry name" value="Ground-like_dom"/>
</dbReference>
<organism evidence="5">
    <name type="scientific">Brugia timori</name>
    <dbReference type="NCBI Taxonomy" id="42155"/>
    <lineage>
        <taxon>Eukaryota</taxon>
        <taxon>Metazoa</taxon>
        <taxon>Ecdysozoa</taxon>
        <taxon>Nematoda</taxon>
        <taxon>Chromadorea</taxon>
        <taxon>Rhabditida</taxon>
        <taxon>Spirurina</taxon>
        <taxon>Spiruromorpha</taxon>
        <taxon>Filarioidea</taxon>
        <taxon>Onchocercidae</taxon>
        <taxon>Brugia</taxon>
    </lineage>
</organism>
<evidence type="ECO:0000256" key="1">
    <source>
        <dbReference type="SAM" id="MobiDB-lite"/>
    </source>
</evidence>
<dbReference type="PRINTS" id="PR00021">
    <property type="entry name" value="PRORICH"/>
</dbReference>